<keyword evidence="2" id="KW-1185">Reference proteome</keyword>
<protein>
    <submittedName>
        <fullName evidence="1">Pyrimidine 5'-nucleotidase</fullName>
    </submittedName>
</protein>
<organism evidence="1 2">
    <name type="scientific">Tabrizicola oligotrophica</name>
    <dbReference type="NCBI Taxonomy" id="2710650"/>
    <lineage>
        <taxon>Bacteria</taxon>
        <taxon>Pseudomonadati</taxon>
        <taxon>Pseudomonadota</taxon>
        <taxon>Alphaproteobacteria</taxon>
        <taxon>Rhodobacterales</taxon>
        <taxon>Paracoccaceae</taxon>
        <taxon>Tabrizicola</taxon>
    </lineage>
</organism>
<evidence type="ECO:0000313" key="1">
    <source>
        <dbReference type="EMBL" id="NEY91937.1"/>
    </source>
</evidence>
<evidence type="ECO:0000313" key="2">
    <source>
        <dbReference type="Proteomes" id="UP000477782"/>
    </source>
</evidence>
<dbReference type="SUPFAM" id="SSF56784">
    <property type="entry name" value="HAD-like"/>
    <property type="match status" value="1"/>
</dbReference>
<dbReference type="RefSeq" id="WP_164627804.1">
    <property type="nucleotide sequence ID" value="NZ_JAAIVJ010000016.1"/>
</dbReference>
<dbReference type="CDD" id="cd02604">
    <property type="entry name" value="HAD_5NT"/>
    <property type="match status" value="1"/>
</dbReference>
<gene>
    <name evidence="1" type="ORF">G4Z14_16730</name>
</gene>
<dbReference type="NCBIfam" id="TIGR01993">
    <property type="entry name" value="Pyr-5-nucltdase"/>
    <property type="match status" value="1"/>
</dbReference>
<dbReference type="AlphaFoldDB" id="A0A6M0QX27"/>
<dbReference type="Gene3D" id="1.10.150.450">
    <property type="match status" value="1"/>
</dbReference>
<proteinExistence type="predicted"/>
<dbReference type="InterPro" id="IPR023214">
    <property type="entry name" value="HAD_sf"/>
</dbReference>
<dbReference type="SFLD" id="SFLDS00003">
    <property type="entry name" value="Haloacid_Dehalogenase"/>
    <property type="match status" value="1"/>
</dbReference>
<comment type="caution">
    <text evidence="1">The sequence shown here is derived from an EMBL/GenBank/DDBJ whole genome shotgun (WGS) entry which is preliminary data.</text>
</comment>
<name>A0A6M0QX27_9RHOB</name>
<dbReference type="SFLD" id="SFLDG01132">
    <property type="entry name" value="C1.5.3:_5'-Nucleotidase_Like"/>
    <property type="match status" value="1"/>
</dbReference>
<dbReference type="EMBL" id="JAAIVJ010000016">
    <property type="protein sequence ID" value="NEY91937.1"/>
    <property type="molecule type" value="Genomic_DNA"/>
</dbReference>
<dbReference type="InterPro" id="IPR010237">
    <property type="entry name" value="Pyr-5-nucltdase"/>
</dbReference>
<dbReference type="Pfam" id="PF00702">
    <property type="entry name" value="Hydrolase"/>
    <property type="match status" value="1"/>
</dbReference>
<dbReference type="Gene3D" id="3.40.50.1000">
    <property type="entry name" value="HAD superfamily/HAD-like"/>
    <property type="match status" value="1"/>
</dbReference>
<dbReference type="PANTHER" id="PTHR12725:SF117">
    <property type="entry name" value="HALOACID DEHALOGENASE-LIKE HYDROLASE"/>
    <property type="match status" value="1"/>
</dbReference>
<dbReference type="InterPro" id="IPR036412">
    <property type="entry name" value="HAD-like_sf"/>
</dbReference>
<dbReference type="PANTHER" id="PTHR12725">
    <property type="entry name" value="HALOACID DEHALOGENASE-LIKE HYDROLASE"/>
    <property type="match status" value="1"/>
</dbReference>
<dbReference type="SFLD" id="SFLDG01129">
    <property type="entry name" value="C1.5:_HAD__Beta-PGM__Phosphata"/>
    <property type="match status" value="1"/>
</dbReference>
<reference evidence="1 2" key="1">
    <citation type="submission" date="2020-02" db="EMBL/GenBank/DDBJ databases">
        <authorList>
            <person name="Chen W.-M."/>
        </authorList>
    </citation>
    <scope>NUCLEOTIDE SEQUENCE [LARGE SCALE GENOMIC DNA]</scope>
    <source>
        <strain evidence="1 2">KMS-5</strain>
    </source>
</reference>
<dbReference type="NCBIfam" id="TIGR01509">
    <property type="entry name" value="HAD-SF-IA-v3"/>
    <property type="match status" value="1"/>
</dbReference>
<dbReference type="InterPro" id="IPR006439">
    <property type="entry name" value="HAD-SF_hydro_IA"/>
</dbReference>
<dbReference type="Proteomes" id="UP000477782">
    <property type="component" value="Unassembled WGS sequence"/>
</dbReference>
<accession>A0A6M0QX27</accession>
<sequence length="215" mass="24321">MARQQFHHVTTWVFDLDNTLYPPRYRLFDQIEVRMTNWVMAALKVSRDEANRLRQHYWQSYGTTLAGLMREHGIDPGPYLADVHDIDFGLLPRDPDLAARLKDLPGRRIVYTNACEPYAVKVLEARGLSGLFDAIYGVEHAGFHPKPDRAAFDTVFALDGLDPARAAMFEDDARNLMVPHILGMRTVHVAPAPAPDDHIHHHTDDLAAFLATLTT</sequence>